<evidence type="ECO:0000313" key="1">
    <source>
        <dbReference type="EMBL" id="MBX47177.1"/>
    </source>
</evidence>
<dbReference type="EMBL" id="GGEC01066693">
    <property type="protein sequence ID" value="MBX47177.1"/>
    <property type="molecule type" value="Transcribed_RNA"/>
</dbReference>
<organism evidence="1">
    <name type="scientific">Rhizophora mucronata</name>
    <name type="common">Asiatic mangrove</name>
    <dbReference type="NCBI Taxonomy" id="61149"/>
    <lineage>
        <taxon>Eukaryota</taxon>
        <taxon>Viridiplantae</taxon>
        <taxon>Streptophyta</taxon>
        <taxon>Embryophyta</taxon>
        <taxon>Tracheophyta</taxon>
        <taxon>Spermatophyta</taxon>
        <taxon>Magnoliopsida</taxon>
        <taxon>eudicotyledons</taxon>
        <taxon>Gunneridae</taxon>
        <taxon>Pentapetalae</taxon>
        <taxon>rosids</taxon>
        <taxon>fabids</taxon>
        <taxon>Malpighiales</taxon>
        <taxon>Rhizophoraceae</taxon>
        <taxon>Rhizophora</taxon>
    </lineage>
</organism>
<protein>
    <submittedName>
        <fullName evidence="1">Uncharacterized protein</fullName>
    </submittedName>
</protein>
<sequence>MTFLLFQVKYDMIYNC</sequence>
<reference evidence="1" key="1">
    <citation type="submission" date="2018-02" db="EMBL/GenBank/DDBJ databases">
        <title>Rhizophora mucronata_Transcriptome.</title>
        <authorList>
            <person name="Meera S.P."/>
            <person name="Sreeshan A."/>
            <person name="Augustine A."/>
        </authorList>
    </citation>
    <scope>NUCLEOTIDE SEQUENCE</scope>
    <source>
        <tissue evidence="1">Leaf</tissue>
    </source>
</reference>
<name>A0A2P2NXE2_RHIMU</name>
<accession>A0A2P2NXE2</accession>
<proteinExistence type="predicted"/>
<dbReference type="AlphaFoldDB" id="A0A2P2NXE2"/>